<dbReference type="EMBL" id="JAGMUX010000019">
    <property type="protein sequence ID" value="KAH7232325.1"/>
    <property type="molecule type" value="Genomic_DNA"/>
</dbReference>
<keyword evidence="4" id="KW-1185">Reference proteome</keyword>
<dbReference type="Gene3D" id="3.40.970.10">
    <property type="entry name" value="Ribonuclease H1, N-terminal domain"/>
    <property type="match status" value="1"/>
</dbReference>
<organism evidence="3 4">
    <name type="scientific">Fusarium redolens</name>
    <dbReference type="NCBI Taxonomy" id="48865"/>
    <lineage>
        <taxon>Eukaryota</taxon>
        <taxon>Fungi</taxon>
        <taxon>Dikarya</taxon>
        <taxon>Ascomycota</taxon>
        <taxon>Pezizomycotina</taxon>
        <taxon>Sordariomycetes</taxon>
        <taxon>Hypocreomycetidae</taxon>
        <taxon>Hypocreales</taxon>
        <taxon>Nectriaceae</taxon>
        <taxon>Fusarium</taxon>
        <taxon>Fusarium redolens species complex</taxon>
    </lineage>
</organism>
<dbReference type="InterPro" id="IPR011320">
    <property type="entry name" value="RNase_H1_N"/>
</dbReference>
<evidence type="ECO:0000313" key="4">
    <source>
        <dbReference type="Proteomes" id="UP000720189"/>
    </source>
</evidence>
<sequence length="199" mass="21865">MDVKVYAISEGREPGYYFSWPEVQERTKGYSEPRFKKFKSLQEAQDWYNDPIQCTSRTRRQRKEIDNERVRRHMRFLNRSIALKTARGVKISESDSNAIIEGFAALKIEKAMTVTRSYTGFDFQPSTSPSSSSPSSPSSPSSSPSSSSSTVNSLPPTTPSPSRFRCISSPASGSGSGSAITSGYGSQDGPFLLGDEGDF</sequence>
<dbReference type="GeneID" id="70230150"/>
<dbReference type="Pfam" id="PF01693">
    <property type="entry name" value="Cauli_VI"/>
    <property type="match status" value="1"/>
</dbReference>
<evidence type="ECO:0000256" key="1">
    <source>
        <dbReference type="SAM" id="MobiDB-lite"/>
    </source>
</evidence>
<accession>A0A9P9G5C4</accession>
<feature type="region of interest" description="Disordered" evidence="1">
    <location>
        <begin position="123"/>
        <end position="199"/>
    </location>
</feature>
<dbReference type="Proteomes" id="UP000720189">
    <property type="component" value="Unassembled WGS sequence"/>
</dbReference>
<dbReference type="RefSeq" id="XP_046043985.1">
    <property type="nucleotide sequence ID" value="XM_046200196.1"/>
</dbReference>
<dbReference type="AlphaFoldDB" id="A0A9P9G5C4"/>
<dbReference type="InterPro" id="IPR037056">
    <property type="entry name" value="RNase_H1_N_sf"/>
</dbReference>
<name>A0A9P9G5C4_FUSRE</name>
<protein>
    <recommendedName>
        <fullName evidence="2">Ribonuclease H1 N-terminal domain-containing protein</fullName>
    </recommendedName>
</protein>
<feature type="domain" description="Ribonuclease H1 N-terminal" evidence="2">
    <location>
        <begin position="4"/>
        <end position="47"/>
    </location>
</feature>
<evidence type="ECO:0000259" key="2">
    <source>
        <dbReference type="Pfam" id="PF01693"/>
    </source>
</evidence>
<comment type="caution">
    <text evidence="3">The sequence shown here is derived from an EMBL/GenBank/DDBJ whole genome shotgun (WGS) entry which is preliminary data.</text>
</comment>
<proteinExistence type="predicted"/>
<dbReference type="InterPro" id="IPR009027">
    <property type="entry name" value="Ribosomal_bL9/RNase_H1_N"/>
</dbReference>
<reference evidence="3" key="1">
    <citation type="journal article" date="2021" name="Nat. Commun.">
        <title>Genetic determinants of endophytism in the Arabidopsis root mycobiome.</title>
        <authorList>
            <person name="Mesny F."/>
            <person name="Miyauchi S."/>
            <person name="Thiergart T."/>
            <person name="Pickel B."/>
            <person name="Atanasova L."/>
            <person name="Karlsson M."/>
            <person name="Huettel B."/>
            <person name="Barry K.W."/>
            <person name="Haridas S."/>
            <person name="Chen C."/>
            <person name="Bauer D."/>
            <person name="Andreopoulos W."/>
            <person name="Pangilinan J."/>
            <person name="LaButti K."/>
            <person name="Riley R."/>
            <person name="Lipzen A."/>
            <person name="Clum A."/>
            <person name="Drula E."/>
            <person name="Henrissat B."/>
            <person name="Kohler A."/>
            <person name="Grigoriev I.V."/>
            <person name="Martin F.M."/>
            <person name="Hacquard S."/>
        </authorList>
    </citation>
    <scope>NUCLEOTIDE SEQUENCE</scope>
    <source>
        <strain evidence="3">MPI-CAGE-AT-0023</strain>
    </source>
</reference>
<evidence type="ECO:0000313" key="3">
    <source>
        <dbReference type="EMBL" id="KAH7232325.1"/>
    </source>
</evidence>
<gene>
    <name evidence="3" type="ORF">BKA55DRAFT_695745</name>
</gene>
<feature type="compositionally biased region" description="Low complexity" evidence="1">
    <location>
        <begin position="168"/>
        <end position="185"/>
    </location>
</feature>
<dbReference type="OrthoDB" id="6105938at2759"/>
<dbReference type="SUPFAM" id="SSF55658">
    <property type="entry name" value="L9 N-domain-like"/>
    <property type="match status" value="1"/>
</dbReference>
<feature type="compositionally biased region" description="Low complexity" evidence="1">
    <location>
        <begin position="125"/>
        <end position="155"/>
    </location>
</feature>